<evidence type="ECO:0000256" key="1">
    <source>
        <dbReference type="SAM" id="MobiDB-lite"/>
    </source>
</evidence>
<name>A0A6G7XEI9_9MICO</name>
<evidence type="ECO:0000313" key="3">
    <source>
        <dbReference type="Proteomes" id="UP000502677"/>
    </source>
</evidence>
<proteinExistence type="predicted"/>
<accession>A0A6G7XEI9</accession>
<feature type="region of interest" description="Disordered" evidence="1">
    <location>
        <begin position="170"/>
        <end position="233"/>
    </location>
</feature>
<dbReference type="KEGG" id="lvi:G7068_06955"/>
<gene>
    <name evidence="2" type="ORF">G7068_06955</name>
</gene>
<protein>
    <submittedName>
        <fullName evidence="2">DUF3027 domain-containing protein</fullName>
    </submittedName>
</protein>
<dbReference type="Proteomes" id="UP000502677">
    <property type="component" value="Chromosome"/>
</dbReference>
<keyword evidence="3" id="KW-1185">Reference proteome</keyword>
<feature type="compositionally biased region" description="Acidic residues" evidence="1">
    <location>
        <begin position="204"/>
        <end position="233"/>
    </location>
</feature>
<feature type="compositionally biased region" description="Acidic residues" evidence="1">
    <location>
        <begin position="174"/>
        <end position="197"/>
    </location>
</feature>
<sequence>MSDDTASAETTPSVEPEVADVELAAVEGEAEANAEVVAEADEAVSSAPEEPSEPLAADSVLLAARDQARAALTEITDADMIGADLDHEVQGEHVLTLFFESRLPGYPGWKWAATLARVDEESDVNVLEVEMLPGEDAVIAPEWVPWSERLAHYRENQSKLAADEAELAEAAAAELEDEDDVDPEDDLLDNDFSDFDDEIHGADVEDFEEIDDDDEDDDDSDEEELDDSENDEE</sequence>
<dbReference type="AlphaFoldDB" id="A0A6G7XEI9"/>
<dbReference type="EMBL" id="CP049863">
    <property type="protein sequence ID" value="QIK62963.1"/>
    <property type="molecule type" value="Genomic_DNA"/>
</dbReference>
<organism evidence="2 3">
    <name type="scientific">Leucobacter viscericola</name>
    <dbReference type="NCBI Taxonomy" id="2714935"/>
    <lineage>
        <taxon>Bacteria</taxon>
        <taxon>Bacillati</taxon>
        <taxon>Actinomycetota</taxon>
        <taxon>Actinomycetes</taxon>
        <taxon>Micrococcales</taxon>
        <taxon>Microbacteriaceae</taxon>
        <taxon>Leucobacter</taxon>
    </lineage>
</organism>
<evidence type="ECO:0000313" key="2">
    <source>
        <dbReference type="EMBL" id="QIK62963.1"/>
    </source>
</evidence>
<dbReference type="RefSeq" id="WP_166290552.1">
    <property type="nucleotide sequence ID" value="NZ_CP049863.1"/>
</dbReference>
<dbReference type="Pfam" id="PF11228">
    <property type="entry name" value="DUF3027"/>
    <property type="match status" value="1"/>
</dbReference>
<reference evidence="2 3" key="1">
    <citation type="submission" date="2020-03" db="EMBL/GenBank/DDBJ databases">
        <title>Leucobacter sp. nov., isolated from beetles.</title>
        <authorList>
            <person name="Hyun D.-W."/>
            <person name="Bae J.-W."/>
        </authorList>
    </citation>
    <scope>NUCLEOTIDE SEQUENCE [LARGE SCALE GENOMIC DNA]</scope>
    <source>
        <strain evidence="2 3">HDW9C</strain>
    </source>
</reference>
<dbReference type="InterPro" id="IPR021391">
    <property type="entry name" value="DUF3027"/>
</dbReference>